<feature type="region of interest" description="Disordered" evidence="1">
    <location>
        <begin position="27"/>
        <end position="72"/>
    </location>
</feature>
<dbReference type="AlphaFoldDB" id="A0A1Y5I1Z6"/>
<protein>
    <submittedName>
        <fullName evidence="2">Uncharacterized protein</fullName>
    </submittedName>
</protein>
<accession>A0A1Y5I1Z6</accession>
<proteinExistence type="predicted"/>
<organism evidence="2">
    <name type="scientific">Ostreococcus tauri</name>
    <name type="common">Marine green alga</name>
    <dbReference type="NCBI Taxonomy" id="70448"/>
    <lineage>
        <taxon>Eukaryota</taxon>
        <taxon>Viridiplantae</taxon>
        <taxon>Chlorophyta</taxon>
        <taxon>Mamiellophyceae</taxon>
        <taxon>Mamiellales</taxon>
        <taxon>Bathycoccaceae</taxon>
        <taxon>Ostreococcus</taxon>
    </lineage>
</organism>
<reference evidence="2" key="1">
    <citation type="submission" date="2017-04" db="EMBL/GenBank/DDBJ databases">
        <title>Population genomics of picophytoplankton unveils novel chromosome hypervariability.</title>
        <authorList>
            <consortium name="DOE Joint Genome Institute"/>
            <person name="Blanc-Mathieu R."/>
            <person name="Krasovec M."/>
            <person name="Hebrard M."/>
            <person name="Yau S."/>
            <person name="Desgranges E."/>
            <person name="Martin J."/>
            <person name="Schackwitz W."/>
            <person name="Kuo A."/>
            <person name="Salin G."/>
            <person name="Donnadieu C."/>
            <person name="Desdevises Y."/>
            <person name="Sanchez-Ferandin S."/>
            <person name="Moreau H."/>
            <person name="Rivals E."/>
            <person name="Grigoriev I.V."/>
            <person name="Grimsley N."/>
            <person name="Eyre-Walker A."/>
            <person name="Piganeau G."/>
        </authorList>
    </citation>
    <scope>NUCLEOTIDE SEQUENCE [LARGE SCALE GENOMIC DNA]</scope>
    <source>
        <strain evidence="2">RCC 1115</strain>
    </source>
</reference>
<dbReference type="Proteomes" id="UP000195557">
    <property type="component" value="Unassembled WGS sequence"/>
</dbReference>
<evidence type="ECO:0000313" key="2">
    <source>
        <dbReference type="EMBL" id="OUS43519.1"/>
    </source>
</evidence>
<gene>
    <name evidence="2" type="ORF">BE221DRAFT_194387</name>
</gene>
<evidence type="ECO:0000256" key="1">
    <source>
        <dbReference type="SAM" id="MobiDB-lite"/>
    </source>
</evidence>
<dbReference type="EMBL" id="KZ155831">
    <property type="protein sequence ID" value="OUS43519.1"/>
    <property type="molecule type" value="Genomic_DNA"/>
</dbReference>
<feature type="region of interest" description="Disordered" evidence="1">
    <location>
        <begin position="1"/>
        <end position="20"/>
    </location>
</feature>
<feature type="compositionally biased region" description="Basic and acidic residues" evidence="1">
    <location>
        <begin position="9"/>
        <end position="20"/>
    </location>
</feature>
<sequence>MGKSGGRVRRYERERDGCQRYETPWGDRERRWRGRRHGEETSPLRRRRSSLGENRRLNPMTSDGRRGTASRS</sequence>
<name>A0A1Y5I1Z6_OSTTA</name>